<dbReference type="InterPro" id="IPR058278">
    <property type="entry name" value="DUF7972"/>
</dbReference>
<sequence>MSEGADGDGNEDAEADEGSERPSDTMRERVPESSRKFWLLLDADRTLVAGGIVGAVFLALVVVGQFHPIPTPTLFAQEDPLETLFQGLLGSIITGVTLVLTLSQLVLSQEQGPVGDQRERMEGAMSFRKDVEDVIEEPVSPAQPSAFLRSLVKLTQRRAEALSEAIEDVEDAGLNEQVETFLDNLRENAESVQRNLEGSQFGEFDVVFSALNYNYSWKLYAARRIRAENEDVLTDEARGAFDELVDALELFGPAREHFKTLYFQWALIDLSRTMLYASIPALATAVTGILYLEPSLFPGTVLGVRTLVVVVSAAVAVSLLPFAFLLSYILRIVTVTKRTLSIGPFILRETDRSQSFDWGETEAAGEGGSGGNGNENGSGG</sequence>
<feature type="compositionally biased region" description="Basic and acidic residues" evidence="2">
    <location>
        <begin position="18"/>
        <end position="29"/>
    </location>
</feature>
<dbReference type="Proteomes" id="UP001596447">
    <property type="component" value="Unassembled WGS sequence"/>
</dbReference>
<feature type="compositionally biased region" description="Acidic residues" evidence="2">
    <location>
        <begin position="1"/>
        <end position="17"/>
    </location>
</feature>
<feature type="transmembrane region" description="Helical" evidence="3">
    <location>
        <begin position="304"/>
        <end position="330"/>
    </location>
</feature>
<keyword evidence="3" id="KW-0472">Membrane</keyword>
<keyword evidence="3" id="KW-1133">Transmembrane helix</keyword>
<keyword evidence="3" id="KW-0812">Transmembrane</keyword>
<feature type="compositionally biased region" description="Gly residues" evidence="2">
    <location>
        <begin position="365"/>
        <end position="380"/>
    </location>
</feature>
<feature type="region of interest" description="Disordered" evidence="2">
    <location>
        <begin position="1"/>
        <end position="29"/>
    </location>
</feature>
<reference evidence="4 5" key="1">
    <citation type="journal article" date="2019" name="Int. J. Syst. Evol. Microbiol.">
        <title>The Global Catalogue of Microorganisms (GCM) 10K type strain sequencing project: providing services to taxonomists for standard genome sequencing and annotation.</title>
        <authorList>
            <consortium name="The Broad Institute Genomics Platform"/>
            <consortium name="The Broad Institute Genome Sequencing Center for Infectious Disease"/>
            <person name="Wu L."/>
            <person name="Ma J."/>
        </authorList>
    </citation>
    <scope>NUCLEOTIDE SEQUENCE [LARGE SCALE GENOMIC DNA]</scope>
    <source>
        <strain evidence="4 5">XZGYJ-43</strain>
    </source>
</reference>
<evidence type="ECO:0000256" key="1">
    <source>
        <dbReference type="SAM" id="Coils"/>
    </source>
</evidence>
<dbReference type="AlphaFoldDB" id="A0ABD5Z8U2"/>
<dbReference type="RefSeq" id="WP_279528313.1">
    <property type="nucleotide sequence ID" value="NZ_CP122312.1"/>
</dbReference>
<evidence type="ECO:0000256" key="3">
    <source>
        <dbReference type="SAM" id="Phobius"/>
    </source>
</evidence>
<accession>A0ABD5Z8U2</accession>
<feature type="region of interest" description="Disordered" evidence="2">
    <location>
        <begin position="357"/>
        <end position="380"/>
    </location>
</feature>
<dbReference type="Pfam" id="PF25927">
    <property type="entry name" value="DUF7972"/>
    <property type="match status" value="1"/>
</dbReference>
<evidence type="ECO:0000256" key="2">
    <source>
        <dbReference type="SAM" id="MobiDB-lite"/>
    </source>
</evidence>
<comment type="caution">
    <text evidence="4">The sequence shown here is derived from an EMBL/GenBank/DDBJ whole genome shotgun (WGS) entry which is preliminary data.</text>
</comment>
<keyword evidence="1" id="KW-0175">Coiled coil</keyword>
<feature type="transmembrane region" description="Helical" evidence="3">
    <location>
        <begin position="274"/>
        <end position="292"/>
    </location>
</feature>
<evidence type="ECO:0000313" key="4">
    <source>
        <dbReference type="EMBL" id="MFC7201569.1"/>
    </source>
</evidence>
<gene>
    <name evidence="4" type="ORF">ACFQJ9_19520</name>
</gene>
<feature type="coiled-coil region" evidence="1">
    <location>
        <begin position="152"/>
        <end position="195"/>
    </location>
</feature>
<proteinExistence type="predicted"/>
<evidence type="ECO:0000313" key="5">
    <source>
        <dbReference type="Proteomes" id="UP001596447"/>
    </source>
</evidence>
<name>A0ABD5Z8U2_9EURY</name>
<dbReference type="EMBL" id="JBHTAR010000011">
    <property type="protein sequence ID" value="MFC7201569.1"/>
    <property type="molecule type" value="Genomic_DNA"/>
</dbReference>
<protein>
    <submittedName>
        <fullName evidence="4">Uncharacterized protein</fullName>
    </submittedName>
</protein>
<feature type="transmembrane region" description="Helical" evidence="3">
    <location>
        <begin position="87"/>
        <end position="107"/>
    </location>
</feature>
<keyword evidence="5" id="KW-1185">Reference proteome</keyword>
<feature type="transmembrane region" description="Helical" evidence="3">
    <location>
        <begin position="46"/>
        <end position="67"/>
    </location>
</feature>
<organism evidence="4 5">
    <name type="scientific">Halospeciosus flavus</name>
    <dbReference type="NCBI Taxonomy" id="3032283"/>
    <lineage>
        <taxon>Archaea</taxon>
        <taxon>Methanobacteriati</taxon>
        <taxon>Methanobacteriota</taxon>
        <taxon>Stenosarchaea group</taxon>
        <taxon>Halobacteria</taxon>
        <taxon>Halobacteriales</taxon>
        <taxon>Halobacteriaceae</taxon>
        <taxon>Halospeciosus</taxon>
    </lineage>
</organism>